<evidence type="ECO:0000313" key="8">
    <source>
        <dbReference type="EMBL" id="GGD12998.1"/>
    </source>
</evidence>
<evidence type="ECO:0000256" key="6">
    <source>
        <dbReference type="SAM" id="Phobius"/>
    </source>
</evidence>
<dbReference type="Pfam" id="PF00535">
    <property type="entry name" value="Glycos_transf_2"/>
    <property type="match status" value="1"/>
</dbReference>
<dbReference type="GO" id="GO:0016757">
    <property type="term" value="F:glycosyltransferase activity"/>
    <property type="evidence" value="ECO:0007669"/>
    <property type="project" value="UniProtKB-KW"/>
</dbReference>
<dbReference type="GO" id="GO:0005886">
    <property type="term" value="C:plasma membrane"/>
    <property type="evidence" value="ECO:0007669"/>
    <property type="project" value="UniProtKB-SubCell"/>
</dbReference>
<dbReference type="PANTHER" id="PTHR43646:SF2">
    <property type="entry name" value="GLYCOSYLTRANSFERASE 2-LIKE DOMAIN-CONTAINING PROTEIN"/>
    <property type="match status" value="1"/>
</dbReference>
<feature type="transmembrane region" description="Helical" evidence="6">
    <location>
        <begin position="260"/>
        <end position="278"/>
    </location>
</feature>
<reference evidence="8" key="1">
    <citation type="journal article" date="2014" name="Int. J. Syst. Evol. Microbiol.">
        <title>Complete genome sequence of Corynebacterium casei LMG S-19264T (=DSM 44701T), isolated from a smear-ripened cheese.</title>
        <authorList>
            <consortium name="US DOE Joint Genome Institute (JGI-PGF)"/>
            <person name="Walter F."/>
            <person name="Albersmeier A."/>
            <person name="Kalinowski J."/>
            <person name="Ruckert C."/>
        </authorList>
    </citation>
    <scope>NUCLEOTIDE SEQUENCE</scope>
    <source>
        <strain evidence="8">CGMCC 1.12921</strain>
    </source>
</reference>
<comment type="subcellular location">
    <subcellularLocation>
        <location evidence="1">Cell membrane</location>
    </subcellularLocation>
</comment>
<sequence length="340" mass="36671">MTGMTTKDEPRAALARRIIVAVPVLNEARVIEACLRSLLEGEDALENVSLIVADGGSTDGTQDIVTALSTAFPNISLIDNPGRLQSAGVNAVARAAGEGRDILVRCDAHADYPQGYVITVAEAMAAKGVDSLVVPMDAVGQGCFQAANAWIVDTPLGSGGSAHRGGTRSGYVDHGHHAAMRLDRFLSLGGYDTTFSHNEDAEFDARLRRDGGTIWLDATIRIRYFPRDTVAGLWRQYSGYGRGRARNVLKNRERPRLRQMIPVLNIILLAFSILVLPFTPLGLVWPSAYLALLAGTSLVMPVLKRSPCALWCGPVLGVMHTAWGLGFLAQVFRSHRNGEV</sequence>
<dbReference type="EMBL" id="BMGH01000001">
    <property type="protein sequence ID" value="GGD12998.1"/>
    <property type="molecule type" value="Genomic_DNA"/>
</dbReference>
<dbReference type="Proteomes" id="UP000613582">
    <property type="component" value="Unassembled WGS sequence"/>
</dbReference>
<name>A0A8J2V1W1_9PROT</name>
<reference evidence="8" key="2">
    <citation type="submission" date="2020-09" db="EMBL/GenBank/DDBJ databases">
        <authorList>
            <person name="Sun Q."/>
            <person name="Zhou Y."/>
        </authorList>
    </citation>
    <scope>NUCLEOTIDE SEQUENCE</scope>
    <source>
        <strain evidence="8">CGMCC 1.12921</strain>
    </source>
</reference>
<evidence type="ECO:0000313" key="9">
    <source>
        <dbReference type="Proteomes" id="UP000613582"/>
    </source>
</evidence>
<keyword evidence="6" id="KW-1133">Transmembrane helix</keyword>
<proteinExistence type="predicted"/>
<keyword evidence="5 6" id="KW-0472">Membrane</keyword>
<comment type="caution">
    <text evidence="8">The sequence shown here is derived from an EMBL/GenBank/DDBJ whole genome shotgun (WGS) entry which is preliminary data.</text>
</comment>
<feature type="domain" description="Glycosyltransferase 2-like" evidence="7">
    <location>
        <begin position="20"/>
        <end position="180"/>
    </location>
</feature>
<gene>
    <name evidence="8" type="primary">exoA</name>
    <name evidence="8" type="ORF">GCM10011342_22240</name>
</gene>
<dbReference type="InterPro" id="IPR001173">
    <property type="entry name" value="Glyco_trans_2-like"/>
</dbReference>
<evidence type="ECO:0000256" key="1">
    <source>
        <dbReference type="ARBA" id="ARBA00004236"/>
    </source>
</evidence>
<keyword evidence="3" id="KW-0328">Glycosyltransferase</keyword>
<dbReference type="Gene3D" id="3.90.550.10">
    <property type="entry name" value="Spore Coat Polysaccharide Biosynthesis Protein SpsA, Chain A"/>
    <property type="match status" value="1"/>
</dbReference>
<evidence type="ECO:0000259" key="7">
    <source>
        <dbReference type="Pfam" id="PF00535"/>
    </source>
</evidence>
<keyword evidence="9" id="KW-1185">Reference proteome</keyword>
<dbReference type="PANTHER" id="PTHR43646">
    <property type="entry name" value="GLYCOSYLTRANSFERASE"/>
    <property type="match status" value="1"/>
</dbReference>
<feature type="transmembrane region" description="Helical" evidence="6">
    <location>
        <begin position="310"/>
        <end position="332"/>
    </location>
</feature>
<evidence type="ECO:0000256" key="3">
    <source>
        <dbReference type="ARBA" id="ARBA00022676"/>
    </source>
</evidence>
<evidence type="ECO:0000256" key="2">
    <source>
        <dbReference type="ARBA" id="ARBA00022475"/>
    </source>
</evidence>
<dbReference type="CDD" id="cd02525">
    <property type="entry name" value="Succinoglycan_BP_ExoA"/>
    <property type="match status" value="1"/>
</dbReference>
<dbReference type="AlphaFoldDB" id="A0A8J2V1W1"/>
<keyword evidence="2" id="KW-1003">Cell membrane</keyword>
<dbReference type="InterPro" id="IPR029044">
    <property type="entry name" value="Nucleotide-diphossugar_trans"/>
</dbReference>
<feature type="transmembrane region" description="Helical" evidence="6">
    <location>
        <begin position="284"/>
        <end position="303"/>
    </location>
</feature>
<keyword evidence="4" id="KW-0808">Transferase</keyword>
<dbReference type="SUPFAM" id="SSF53448">
    <property type="entry name" value="Nucleotide-diphospho-sugar transferases"/>
    <property type="match status" value="1"/>
</dbReference>
<evidence type="ECO:0000256" key="4">
    <source>
        <dbReference type="ARBA" id="ARBA00022679"/>
    </source>
</evidence>
<protein>
    <submittedName>
        <fullName evidence="8">Succinoglycan biosynthesis protein exoa</fullName>
    </submittedName>
</protein>
<evidence type="ECO:0000256" key="5">
    <source>
        <dbReference type="ARBA" id="ARBA00023136"/>
    </source>
</evidence>
<organism evidence="8 9">
    <name type="scientific">Aquisalinus flavus</name>
    <dbReference type="NCBI Taxonomy" id="1526572"/>
    <lineage>
        <taxon>Bacteria</taxon>
        <taxon>Pseudomonadati</taxon>
        <taxon>Pseudomonadota</taxon>
        <taxon>Alphaproteobacteria</taxon>
        <taxon>Parvularculales</taxon>
        <taxon>Parvularculaceae</taxon>
        <taxon>Aquisalinus</taxon>
    </lineage>
</organism>
<keyword evidence="6" id="KW-0812">Transmembrane</keyword>
<accession>A0A8J2V1W1</accession>